<reference evidence="1 2" key="1">
    <citation type="submission" date="2015-10" db="EMBL/GenBank/DDBJ databases">
        <title>Genome sequencing of Penicillium freii.</title>
        <authorList>
            <person name="Nguyen H.D."/>
            <person name="Visagie C.M."/>
            <person name="Seifert K.A."/>
        </authorList>
    </citation>
    <scope>NUCLEOTIDE SEQUENCE [LARGE SCALE GENOMIC DNA]</scope>
    <source>
        <strain evidence="1 2">DAOM 242723</strain>
    </source>
</reference>
<name>A0A101MDF5_PENFR</name>
<accession>A0A101MDF5</accession>
<protein>
    <submittedName>
        <fullName evidence="1">Uncharacterized protein</fullName>
    </submittedName>
</protein>
<proteinExistence type="predicted"/>
<dbReference type="AlphaFoldDB" id="A0A101MDF5"/>
<comment type="caution">
    <text evidence="1">The sequence shown here is derived from an EMBL/GenBank/DDBJ whole genome shotgun (WGS) entry which is preliminary data.</text>
</comment>
<evidence type="ECO:0000313" key="1">
    <source>
        <dbReference type="EMBL" id="KUM58440.1"/>
    </source>
</evidence>
<keyword evidence="2" id="KW-1185">Reference proteome</keyword>
<sequence>MTKERISPQIKPKLRCVGLLLTACTCCYQCYPEAPSHVVRGVVPLNALFFSTRVSNLVLQLLCNLIWTCSVKFGLLCFSASTSSSSFCFPHPYLHSILFTLFPILPS</sequence>
<organism evidence="1 2">
    <name type="scientific">Penicillium freii</name>
    <dbReference type="NCBI Taxonomy" id="48697"/>
    <lineage>
        <taxon>Eukaryota</taxon>
        <taxon>Fungi</taxon>
        <taxon>Dikarya</taxon>
        <taxon>Ascomycota</taxon>
        <taxon>Pezizomycotina</taxon>
        <taxon>Eurotiomycetes</taxon>
        <taxon>Eurotiomycetidae</taxon>
        <taxon>Eurotiales</taxon>
        <taxon>Aspergillaceae</taxon>
        <taxon>Penicillium</taxon>
    </lineage>
</organism>
<gene>
    <name evidence="1" type="ORF">ACN42_g8723</name>
</gene>
<evidence type="ECO:0000313" key="2">
    <source>
        <dbReference type="Proteomes" id="UP000055045"/>
    </source>
</evidence>
<dbReference type="Proteomes" id="UP000055045">
    <property type="component" value="Unassembled WGS sequence"/>
</dbReference>
<dbReference type="EMBL" id="LLXE01000284">
    <property type="protein sequence ID" value="KUM58440.1"/>
    <property type="molecule type" value="Genomic_DNA"/>
</dbReference>